<keyword evidence="1" id="KW-0472">Membrane</keyword>
<reference evidence="2 3" key="1">
    <citation type="submission" date="2017-03" db="EMBL/GenBank/DDBJ databases">
        <authorList>
            <person name="Afonso C.L."/>
            <person name="Miller P.J."/>
            <person name="Scott M.A."/>
            <person name="Spackman E."/>
            <person name="Goraichik I."/>
            <person name="Dimitrov K.M."/>
            <person name="Suarez D.L."/>
            <person name="Swayne D.E."/>
        </authorList>
    </citation>
    <scope>NUCLEOTIDE SEQUENCE [LARGE SCALE GENOMIC DNA]</scope>
    <source>
        <strain evidence="2 3">CECT 7450</strain>
    </source>
</reference>
<keyword evidence="1" id="KW-1133">Transmembrane helix</keyword>
<proteinExistence type="predicted"/>
<organism evidence="2 3">
    <name type="scientific">Roseovarius albus</name>
    <dbReference type="NCBI Taxonomy" id="1247867"/>
    <lineage>
        <taxon>Bacteria</taxon>
        <taxon>Pseudomonadati</taxon>
        <taxon>Pseudomonadota</taxon>
        <taxon>Alphaproteobacteria</taxon>
        <taxon>Rhodobacterales</taxon>
        <taxon>Roseobacteraceae</taxon>
        <taxon>Roseovarius</taxon>
    </lineage>
</organism>
<keyword evidence="3" id="KW-1185">Reference proteome</keyword>
<gene>
    <name evidence="2" type="ORF">ROA7450_00915</name>
</gene>
<dbReference type="EMBL" id="FWFX01000002">
    <property type="protein sequence ID" value="SLN23283.1"/>
    <property type="molecule type" value="Genomic_DNA"/>
</dbReference>
<keyword evidence="1" id="KW-0812">Transmembrane</keyword>
<evidence type="ECO:0000313" key="2">
    <source>
        <dbReference type="EMBL" id="SLN23283.1"/>
    </source>
</evidence>
<dbReference type="Pfam" id="PF20082">
    <property type="entry name" value="DUF6476"/>
    <property type="match status" value="1"/>
</dbReference>
<dbReference type="InterPro" id="IPR045519">
    <property type="entry name" value="DUF6476"/>
</dbReference>
<dbReference type="Proteomes" id="UP000193061">
    <property type="component" value="Unassembled WGS sequence"/>
</dbReference>
<name>A0A1X6YJI6_9RHOB</name>
<evidence type="ECO:0000256" key="1">
    <source>
        <dbReference type="SAM" id="Phobius"/>
    </source>
</evidence>
<protein>
    <submittedName>
        <fullName evidence="2">Uncharacterized protein</fullName>
    </submittedName>
</protein>
<evidence type="ECO:0000313" key="3">
    <source>
        <dbReference type="Proteomes" id="UP000193061"/>
    </source>
</evidence>
<sequence length="90" mass="9848">MVKYLRLLVTILSATMIIGFIVITALFVIRFSDIGATELPETITLPDGSEAAAFTQGDGWYAVVTKDNQILIYNRVSGQLQQTIQVEAGQ</sequence>
<feature type="transmembrane region" description="Helical" evidence="1">
    <location>
        <begin position="7"/>
        <end position="29"/>
    </location>
</feature>
<dbReference type="AlphaFoldDB" id="A0A1X6YJI6"/>
<accession>A0A1X6YJI6</accession>